<keyword evidence="1 3" id="KW-0378">Hydrolase</keyword>
<feature type="domain" description="Glycoside hydrolase family 5" evidence="6">
    <location>
        <begin position="56"/>
        <end position="300"/>
    </location>
</feature>
<evidence type="ECO:0000256" key="5">
    <source>
        <dbReference type="SAM" id="SignalP"/>
    </source>
</evidence>
<evidence type="ECO:0000256" key="4">
    <source>
        <dbReference type="SAM" id="MobiDB-lite"/>
    </source>
</evidence>
<dbReference type="EMBL" id="JAAXPC010000001">
    <property type="protein sequence ID" value="NKY00361.1"/>
    <property type="molecule type" value="Genomic_DNA"/>
</dbReference>
<dbReference type="GO" id="GO:0004553">
    <property type="term" value="F:hydrolase activity, hydrolyzing O-glycosyl compounds"/>
    <property type="evidence" value="ECO:0007669"/>
    <property type="project" value="InterPro"/>
</dbReference>
<dbReference type="Pfam" id="PF00150">
    <property type="entry name" value="Cellulase"/>
    <property type="match status" value="1"/>
</dbReference>
<evidence type="ECO:0000313" key="7">
    <source>
        <dbReference type="EMBL" id="NKY00361.1"/>
    </source>
</evidence>
<evidence type="ECO:0000256" key="3">
    <source>
        <dbReference type="RuleBase" id="RU361153"/>
    </source>
</evidence>
<dbReference type="Proteomes" id="UP000563898">
    <property type="component" value="Unassembled WGS sequence"/>
</dbReference>
<proteinExistence type="inferred from homology"/>
<dbReference type="InterPro" id="IPR017853">
    <property type="entry name" value="GH"/>
</dbReference>
<evidence type="ECO:0000256" key="2">
    <source>
        <dbReference type="ARBA" id="ARBA00023295"/>
    </source>
</evidence>
<feature type="compositionally biased region" description="Low complexity" evidence="4">
    <location>
        <begin position="447"/>
        <end position="549"/>
    </location>
</feature>
<dbReference type="SUPFAM" id="SSF51445">
    <property type="entry name" value="(Trans)glycosidases"/>
    <property type="match status" value="1"/>
</dbReference>
<dbReference type="InterPro" id="IPR001547">
    <property type="entry name" value="Glyco_hydro_5"/>
</dbReference>
<dbReference type="PANTHER" id="PTHR12631">
    <property type="entry name" value="ALPHA-L-IDURONIDASE"/>
    <property type="match status" value="1"/>
</dbReference>
<evidence type="ECO:0000313" key="8">
    <source>
        <dbReference type="Proteomes" id="UP000563898"/>
    </source>
</evidence>
<organism evidence="7 8">
    <name type="scientific">Gordonia polyisoprenivorans</name>
    <dbReference type="NCBI Taxonomy" id="84595"/>
    <lineage>
        <taxon>Bacteria</taxon>
        <taxon>Bacillati</taxon>
        <taxon>Actinomycetota</taxon>
        <taxon>Actinomycetes</taxon>
        <taxon>Mycobacteriales</taxon>
        <taxon>Gordoniaceae</taxon>
        <taxon>Gordonia</taxon>
    </lineage>
</organism>
<feature type="chain" id="PRO_5032521484" evidence="5">
    <location>
        <begin position="23"/>
        <end position="568"/>
    </location>
</feature>
<name>A0A846WJ04_9ACTN</name>
<sequence length="568" mass="57781">MSSTRVAALCATAILGFGTVSSAPFLTIPPVASVISQASPVPIRLVAVIDQSSTTIGIADSSLYGLDSATLDTTLDHIASLGVTSVRVAIPWMSVEAREGTYDWTQLDALVSAAQSRGISIVATLTGTPAWAGNIINGHFDPDEYADFVSAVATRYKNEISGYEIWNEPNAALFYNPIDPTSYTAFLKDAYTAIKAADPNALVIAGVLGATTTTGAALDPVTFVQEMYAAGAAGYFDALSFHPYQFSEEYSENDHADSPASQVTAIQALMAQYGDAAKKIWITEYGEPTTGSYTQAQQAAFIQDFIEAWQNQTGAGPIYIYTTRDTDTGSSNIEDNFGLYETDWTPKPAAQVLADLIAQYSGSGSATHDLGQALATALQQWVTQLAQSQLAAIQQLWQDLASALQSMFGASATTTTQTVATAAALSTAAGATAATSAAVTPVATTSAASTSAAASTTSTTTESSVPTTTAAASTTSAAPTASSSSSATTTGTAAPETAAPETTVPVTTVPETTVPETSAPDSSATASSATSAPTADATPSAADKSSATSETASPAGGSATVPTASSAS</sequence>
<feature type="signal peptide" evidence="5">
    <location>
        <begin position="1"/>
        <end position="22"/>
    </location>
</feature>
<evidence type="ECO:0000259" key="6">
    <source>
        <dbReference type="Pfam" id="PF00150"/>
    </source>
</evidence>
<dbReference type="AlphaFoldDB" id="A0A846WJ04"/>
<dbReference type="RefSeq" id="WP_006372648.1">
    <property type="nucleotide sequence ID" value="NZ_JAAXPC010000001.1"/>
</dbReference>
<dbReference type="Gene3D" id="3.20.20.80">
    <property type="entry name" value="Glycosidases"/>
    <property type="match status" value="1"/>
</dbReference>
<protein>
    <submittedName>
        <fullName evidence="7">Cellulase family glycosylhydrolase</fullName>
    </submittedName>
</protein>
<evidence type="ECO:0000256" key="1">
    <source>
        <dbReference type="ARBA" id="ARBA00022801"/>
    </source>
</evidence>
<dbReference type="PANTHER" id="PTHR12631:SF10">
    <property type="entry name" value="BETA-XYLOSIDASE-LIKE PROTEIN-RELATED"/>
    <property type="match status" value="1"/>
</dbReference>
<comment type="caution">
    <text evidence="7">The sequence shown here is derived from an EMBL/GenBank/DDBJ whole genome shotgun (WGS) entry which is preliminary data.</text>
</comment>
<keyword evidence="5" id="KW-0732">Signal</keyword>
<comment type="similarity">
    <text evidence="3">Belongs to the glycosyl hydrolase 5 (cellulase A) family.</text>
</comment>
<dbReference type="GO" id="GO:0000272">
    <property type="term" value="P:polysaccharide catabolic process"/>
    <property type="evidence" value="ECO:0007669"/>
    <property type="project" value="InterPro"/>
</dbReference>
<keyword evidence="2 3" id="KW-0326">Glycosidase</keyword>
<feature type="region of interest" description="Disordered" evidence="4">
    <location>
        <begin position="447"/>
        <end position="568"/>
    </location>
</feature>
<accession>A0A846WJ04</accession>
<dbReference type="InterPro" id="IPR051923">
    <property type="entry name" value="Glycosyl_Hydrolase_39"/>
</dbReference>
<reference evidence="7 8" key="1">
    <citation type="submission" date="2020-04" db="EMBL/GenBank/DDBJ databases">
        <title>MicrobeNet Type strains.</title>
        <authorList>
            <person name="Nicholson A.C."/>
        </authorList>
    </citation>
    <scope>NUCLEOTIDE SEQUENCE [LARGE SCALE GENOMIC DNA]</scope>
    <source>
        <strain evidence="7 8">ATCC BAA-14</strain>
    </source>
</reference>
<gene>
    <name evidence="7" type="ORF">HGA05_02030</name>
</gene>